<reference evidence="3 4" key="1">
    <citation type="submission" date="2014-04" db="EMBL/GenBank/DDBJ databases">
        <title>The Genome Sequence of Thermoanaerobaculum aquaticum MP-01, The First Cultivated Group 23 Acidobacterium.</title>
        <authorList>
            <person name="Stamps B.W."/>
            <person name="Losey N.A."/>
            <person name="Lawson P.A."/>
            <person name="Stevenson B.S."/>
        </authorList>
    </citation>
    <scope>NUCLEOTIDE SEQUENCE [LARGE SCALE GENOMIC DNA]</scope>
    <source>
        <strain evidence="3 4">MP-01</strain>
    </source>
</reference>
<accession>A0A062XRB1</accession>
<reference evidence="1" key="2">
    <citation type="journal article" date="2020" name="mSystems">
        <title>Genome- and Community-Level Interaction Insights into Carbon Utilization and Element Cycling Functions of Hydrothermarchaeota in Hydrothermal Sediment.</title>
        <authorList>
            <person name="Zhou Z."/>
            <person name="Liu Y."/>
            <person name="Xu W."/>
            <person name="Pan J."/>
            <person name="Luo Z.H."/>
            <person name="Li M."/>
        </authorList>
    </citation>
    <scope>NUCLEOTIDE SEQUENCE [LARGE SCALE GENOMIC DNA]</scope>
    <source>
        <strain evidence="1">SpSt-186</strain>
        <strain evidence="2">SpSt-299</strain>
    </source>
</reference>
<protein>
    <submittedName>
        <fullName evidence="1">DUF4177 domain-containing protein</fullName>
    </submittedName>
</protein>
<dbReference type="EMBL" id="DSHW01000274">
    <property type="protein sequence ID" value="HEQ88487.1"/>
    <property type="molecule type" value="Genomic_DNA"/>
</dbReference>
<dbReference type="EMBL" id="JMFG01000023">
    <property type="protein sequence ID" value="KDA53353.1"/>
    <property type="molecule type" value="Genomic_DNA"/>
</dbReference>
<keyword evidence="4" id="KW-1185">Reference proteome</keyword>
<evidence type="ECO:0000313" key="4">
    <source>
        <dbReference type="Proteomes" id="UP000027284"/>
    </source>
</evidence>
<dbReference type="RefSeq" id="WP_038049874.1">
    <property type="nucleotide sequence ID" value="NZ_JMFG01000023.1"/>
</dbReference>
<dbReference type="Proteomes" id="UP000027284">
    <property type="component" value="Unassembled WGS sequence"/>
</dbReference>
<comment type="caution">
    <text evidence="3">The sequence shown here is derived from an EMBL/GenBank/DDBJ whole genome shotgun (WGS) entry which is preliminary data.</text>
</comment>
<organism evidence="3 4">
    <name type="scientific">Thermoanaerobaculum aquaticum</name>
    <dbReference type="NCBI Taxonomy" id="1312852"/>
    <lineage>
        <taxon>Bacteria</taxon>
        <taxon>Pseudomonadati</taxon>
        <taxon>Acidobacteriota</taxon>
        <taxon>Thermoanaerobaculia</taxon>
        <taxon>Thermoanaerobaculales</taxon>
        <taxon>Thermoanaerobaculaceae</taxon>
        <taxon>Thermoanaerobaculum</taxon>
    </lineage>
</organism>
<dbReference type="InterPro" id="IPR025234">
    <property type="entry name" value="YjzH-like"/>
</dbReference>
<evidence type="ECO:0000313" key="3">
    <source>
        <dbReference type="EMBL" id="KDA53353.1"/>
    </source>
</evidence>
<dbReference type="AlphaFoldDB" id="A0A062XRB1"/>
<dbReference type="Pfam" id="PF13783">
    <property type="entry name" value="DUF4177"/>
    <property type="match status" value="1"/>
</dbReference>
<name>A0A062XRB1_9BACT</name>
<proteinExistence type="predicted"/>
<dbReference type="EMBL" id="DSMR01000009">
    <property type="protein sequence ID" value="HET46569.1"/>
    <property type="molecule type" value="Genomic_DNA"/>
</dbReference>
<gene>
    <name evidence="3" type="ORF">EG19_06280</name>
    <name evidence="1" type="ORF">ENP06_03640</name>
    <name evidence="2" type="ORF">ENQ31_00150</name>
</gene>
<evidence type="ECO:0000313" key="2">
    <source>
        <dbReference type="EMBL" id="HET46569.1"/>
    </source>
</evidence>
<dbReference type="OrthoDB" id="5432776at2"/>
<sequence>MERSKWEYKVLNIQSRNYQLPISYEDEMNRLGAEGWELVGIAAINFKTGATDHISLVFKRRRDGSQG</sequence>
<evidence type="ECO:0000313" key="1">
    <source>
        <dbReference type="EMBL" id="HEQ88487.1"/>
    </source>
</evidence>